<reference evidence="10" key="1">
    <citation type="journal article" date="2021" name="Nat. Plants">
        <title>Gene duplications and phylogenomic conflict underlie major pulses of phenotypic evolution in gymnosperms.</title>
        <authorList>
            <person name="Stull G.W."/>
            <person name="Qu X.J."/>
            <person name="Parins-Fukuchi C."/>
            <person name="Yang Y.Y."/>
            <person name="Yang J.B."/>
            <person name="Yang Z.Y."/>
            <person name="Hu Y."/>
            <person name="Ma H."/>
            <person name="Soltis P.S."/>
            <person name="Soltis D.E."/>
            <person name="Li D.Z."/>
            <person name="Smith S.A."/>
            <person name="Yi T.S."/>
        </authorList>
    </citation>
    <scope>NUCLEOTIDE SEQUENCE</scope>
</reference>
<dbReference type="InterPro" id="IPR003593">
    <property type="entry name" value="AAA+_ATPase"/>
</dbReference>
<gene>
    <name evidence="10" type="primary">ycf2</name>
</gene>
<protein>
    <recommendedName>
        <fullName evidence="9">AAA+ ATPase domain-containing protein</fullName>
    </recommendedName>
</protein>
<evidence type="ECO:0000256" key="3">
    <source>
        <dbReference type="ARBA" id="ARBA00009361"/>
    </source>
</evidence>
<keyword evidence="8" id="KW-0472">Membrane</keyword>
<name>A0A8F8SXK2_SUNAM</name>
<feature type="transmembrane region" description="Helical" evidence="8">
    <location>
        <begin position="1176"/>
        <end position="1197"/>
    </location>
</feature>
<dbReference type="PANTHER" id="PTHR33078">
    <property type="entry name" value="PROTEIN YCF2-RELATED"/>
    <property type="match status" value="1"/>
</dbReference>
<organism evidence="10">
    <name type="scientific">Sundacarpus amarus</name>
    <name type="common">Black pine</name>
    <name type="synonym">Prumnopitys amara</name>
    <dbReference type="NCBI Taxonomy" id="120640"/>
    <lineage>
        <taxon>Eukaryota</taxon>
        <taxon>Viridiplantae</taxon>
        <taxon>Streptophyta</taxon>
        <taxon>Embryophyta</taxon>
        <taxon>Tracheophyta</taxon>
        <taxon>Spermatophyta</taxon>
        <taxon>Pinopsida</taxon>
        <taxon>Pinidae</taxon>
        <taxon>Conifers II</taxon>
        <taxon>Araucariales</taxon>
        <taxon>Podocarpaceae</taxon>
        <taxon>Prumnopitys</taxon>
    </lineage>
</organism>
<evidence type="ECO:0000256" key="8">
    <source>
        <dbReference type="SAM" id="Phobius"/>
    </source>
</evidence>
<proteinExistence type="inferred from homology"/>
<comment type="similarity">
    <text evidence="3">Belongs to the Ycf2 family.</text>
</comment>
<evidence type="ECO:0000256" key="5">
    <source>
        <dbReference type="ARBA" id="ARBA00022741"/>
    </source>
</evidence>
<dbReference type="SMART" id="SM00382">
    <property type="entry name" value="AAA"/>
    <property type="match status" value="1"/>
</dbReference>
<geneLocation type="chloroplast" evidence="10"/>
<keyword evidence="8" id="KW-1133">Transmembrane helix</keyword>
<feature type="coiled-coil region" evidence="7">
    <location>
        <begin position="1097"/>
        <end position="1124"/>
    </location>
</feature>
<dbReference type="GO" id="GO:0005524">
    <property type="term" value="F:ATP binding"/>
    <property type="evidence" value="ECO:0007669"/>
    <property type="project" value="UniProtKB-KW"/>
</dbReference>
<reference evidence="10" key="2">
    <citation type="submission" date="2021-01" db="EMBL/GenBank/DDBJ databases">
        <authorList>
            <person name="Stull G."/>
            <person name="Qu X.-J."/>
            <person name="Parins-Fukuchi C."/>
            <person name="Yang Y.-Y."/>
            <person name="Yang J.-B."/>
            <person name="Yang Z.-Y."/>
            <person name="Hu Y."/>
            <person name="Ma H."/>
            <person name="Soltis P."/>
            <person name="Soltis D."/>
            <person name="Li D.-Z."/>
            <person name="Smith S."/>
            <person name="Yi T.-S."/>
        </authorList>
    </citation>
    <scope>NUCLEOTIDE SEQUENCE</scope>
</reference>
<keyword evidence="5" id="KW-0547">Nucleotide-binding</keyword>
<evidence type="ECO:0000256" key="2">
    <source>
        <dbReference type="ARBA" id="ARBA00004474"/>
    </source>
</evidence>
<dbReference type="Gene3D" id="3.40.50.300">
    <property type="entry name" value="P-loop containing nucleotide triphosphate hydrolases"/>
    <property type="match status" value="1"/>
</dbReference>
<evidence type="ECO:0000256" key="7">
    <source>
        <dbReference type="SAM" id="Coils"/>
    </source>
</evidence>
<dbReference type="GO" id="GO:0009536">
    <property type="term" value="C:plastid"/>
    <property type="evidence" value="ECO:0007669"/>
    <property type="project" value="UniProtKB-SubCell"/>
</dbReference>
<dbReference type="Pfam" id="PF00004">
    <property type="entry name" value="AAA"/>
    <property type="match status" value="1"/>
</dbReference>
<dbReference type="GO" id="GO:0016887">
    <property type="term" value="F:ATP hydrolysis activity"/>
    <property type="evidence" value="ECO:0007669"/>
    <property type="project" value="InterPro"/>
</dbReference>
<dbReference type="SUPFAM" id="SSF52540">
    <property type="entry name" value="P-loop containing nucleoside triphosphate hydrolases"/>
    <property type="match status" value="1"/>
</dbReference>
<feature type="transmembrane region" description="Helical" evidence="8">
    <location>
        <begin position="994"/>
        <end position="1016"/>
    </location>
</feature>
<keyword evidence="4 10" id="KW-0934">Plastid</keyword>
<dbReference type="Pfam" id="PF05695">
    <property type="entry name" value="Ycf2"/>
    <property type="match status" value="2"/>
</dbReference>
<feature type="domain" description="AAA+ ATPase" evidence="9">
    <location>
        <begin position="1414"/>
        <end position="1583"/>
    </location>
</feature>
<keyword evidence="6" id="KW-0067">ATP-binding</keyword>
<accession>A0A8F8SXK2</accession>
<keyword evidence="7" id="KW-0175">Coiled coil</keyword>
<comment type="subcellular location">
    <subcellularLocation>
        <location evidence="2">Plastid</location>
    </subcellularLocation>
</comment>
<evidence type="ECO:0000256" key="6">
    <source>
        <dbReference type="ARBA" id="ARBA00022840"/>
    </source>
</evidence>
<dbReference type="EMBL" id="MW470994">
    <property type="protein sequence ID" value="QYB22628.1"/>
    <property type="molecule type" value="Genomic_DNA"/>
</dbReference>
<keyword evidence="8" id="KW-0812">Transmembrane</keyword>
<dbReference type="PANTHER" id="PTHR33078:SF100">
    <property type="entry name" value="PROTEIN YCF2"/>
    <property type="match status" value="1"/>
</dbReference>
<evidence type="ECO:0000256" key="4">
    <source>
        <dbReference type="ARBA" id="ARBA00022640"/>
    </source>
</evidence>
<keyword evidence="10" id="KW-0150">Chloroplast</keyword>
<comment type="function">
    <text evidence="1">Probable ATPase of unknown function. Its presence in a non-photosynthetic plant (Epifagus virginiana) and experiments in tobacco indicate that it has an essential function which is probably not related to photosynthesis.</text>
</comment>
<dbReference type="InterPro" id="IPR027417">
    <property type="entry name" value="P-loop_NTPase"/>
</dbReference>
<dbReference type="InterPro" id="IPR056777">
    <property type="entry name" value="Ycf2_N"/>
</dbReference>
<evidence type="ECO:0000256" key="1">
    <source>
        <dbReference type="ARBA" id="ARBA00002329"/>
    </source>
</evidence>
<evidence type="ECO:0000259" key="9">
    <source>
        <dbReference type="SMART" id="SM00382"/>
    </source>
</evidence>
<sequence>MKLGKKELWNIFRIEFRQRFRLQMMQLFNPWNRSYLTESYLFRWLTRIFSGRERLIKLFHFRVLITLFLRDLRSFGVNQTIKVVILLTVPVFIYRVNFYSNEKKHMVFIAPNFTKNLLMVPHLFVSLSKYDTNILNNKNGIISENQGQKSWETSSKSEDSSISWNLFQIFSNTLSIYESYMGTVATKKSLQRFKLLKRPQDDHPFQHFMKLERMRKVDFWKTRTYLLKYPSSICVSSLDPGWTIFRKNKADLNHLNCIQFMNRSSPWNISSSVCDKNKEQWKKMVLEITDQFSLSMTKPRQVDDNKIALDIDYYMTNPFYELNESRLLNQIFNRRGKLKDHFLLILLNIIDKDNIVVDEIRKKKYRAELILERAESLAQLILNSKEKTLSNWIKNESLNNVMQNAINKHSSTWIKVHKKWVDRSILRIGKYINHNFIVYNWSIQTEYLKNGFKQFVSSSSFSHNYVKFKNRVVDPNEYRVLVPIDIHLALKGFLEFFFYKNLFIDFFDEKLSISIHFPSLLSNWWPKFRSKFNINYILGHKSVIIDFLMGDEDRYDTPQKLKLKALVLEGYESLFDEFIKLAINLNNWFGPLFNKLLKLIQSMVVRIVDESQRWDIIDEETISHSVLNEIPINQSIWSLFDNQKDGMECVDNTDLWARLNDQNWLNPLKQSSSSSLRASFDKANTIEFFDYLHHPRLNYNKRLSPYMKKIHIKNNNLTYGQLCYLFPIHNNLFPLPIDGINPVFLKKEIIQLIRSQVANILLAKYLDDRTLIYDSYKSLNLLTQLNYFVHDKRAISSIEEISATPFTREQQIVDFEKDSCPPFLNSSYSKENNVYWHNSDSGKDIDLIKSQSYAEDLRFIFETLFMKMNNIEINRKFVKDYTSIESSKNTIEKKAIYLTSPWWKCLEDVLLDTFMEIKKSTLLNKDKEILSRVFQFKINSSKWEFFETYRLCFFTSAWWKYLEDIFFYPLLQILITSRDQFASILDLIQYKNEFLIHILDIFNILWALPHKLLAILEWKVKKNLETFYNYVFNYVSYYFFKFSSSVSYYVSKIYSSVSYYFYKYIHKYTSPYVSKIYNYFYRSKRWRNWYFSFLALAELFKGEKENQKQELEMSEIEIRDLGRKISFTLFDQITFIPPHSSRELTFKEMKMKERFKMMERFITGVKNGLIKNEKSLVLSVFSLTIWYFLVWLFLFPLDALNVTKYFFFWKDRVDDSEDFEELYGKFRTLQEPMPEIILGWFIDYEDFRMPIKGIYNYFIRKWSYTLELKWKTLAFPIYTEMLDHPKIDQNTSRELAHFLIKEKSLSQLELKLLTNPKDFTFKGISPVTTDPNMPIAEYINEQPGLNYLRYLSEICQEGLINHTNKFDQFGSAERSVFLAFYNKITSSQKYRWDNLSSSRLKPFSLDLGRSSSYFSKRILLIGPMETGRSYLVKSLAADSYIPLIKISLRYFLPQRNDWKYEFHEEAEDPMLYVPSIFEDTVENKLERKDIDDVRVLRKHLLFKRIQQFILALELAKAMSPCVIWIPNIHELFFESYFLGILVERLFKENFPGIVIASTHLPKKVDPAPIGSDGLDRTIHIRMLPFSQRQREFAILCRSKGVYLEKELSCLDEFGFRTKGFDARDLAALTNEVFLISLQQKRSVIDTNTFRLAFNRNTRGLAGFDVQEYERLPYKVGKAFIQHTLRSMDPLFAHQDFWSKRSFYLSHWYLEPSIAGASIKELTIFCHILSCLAGSAAQDSWFISERNRENWLPIDKFIKNDFALASSLLESFLIEFSLGISRSKSKFDKSIILTFAGQDIVTNHFNMMQKGISYYVNKKILKKENKFFRAHEDQDEEKLLNHIVWAPRTWRLSFLRSNQFDSITRSNQFVELLQDYEDFSDFKSMEKKIDSPYGRPDQKDRILQKWNSEMKAMLKERRIILGEEAFDIDYLMQYQSSNQSIFFLERFLWNPTSFLFQEKRINLCPRRELFINEEMLKRIYITYIPRRREVAKNPFRHKRVFGVYSENRIMKMKKWKLQDIIPGNHMVSFQRIQAYVSEWRHISPYNPSSTYSRWLVEFSPMFDRFEFSVDRQRGNNRCLSESFIHNFLSESYQYLVNIFLSNKILLNKMTKTLLKKKILFPNEIVHLIAEERNRNKRD</sequence>
<dbReference type="InterPro" id="IPR003959">
    <property type="entry name" value="ATPase_AAA_core"/>
</dbReference>
<evidence type="ECO:0000313" key="10">
    <source>
        <dbReference type="EMBL" id="QYB22628.1"/>
    </source>
</evidence>